<dbReference type="Pfam" id="PF12625">
    <property type="entry name" value="Arabinose_bd"/>
    <property type="match status" value="1"/>
</dbReference>
<keyword evidence="1" id="KW-0805">Transcription regulation</keyword>
<dbReference type="InterPro" id="IPR009057">
    <property type="entry name" value="Homeodomain-like_sf"/>
</dbReference>
<comment type="caution">
    <text evidence="5">The sequence shown here is derived from an EMBL/GenBank/DDBJ whole genome shotgun (WGS) entry which is preliminary data.</text>
</comment>
<dbReference type="InterPro" id="IPR032687">
    <property type="entry name" value="AraC-type_N"/>
</dbReference>
<dbReference type="Pfam" id="PF12833">
    <property type="entry name" value="HTH_18"/>
    <property type="match status" value="1"/>
</dbReference>
<reference evidence="5 6" key="1">
    <citation type="submission" date="2021-04" db="EMBL/GenBank/DDBJ databases">
        <title>The genome sequence of type strain Ideonella paludis KCTC 32238.</title>
        <authorList>
            <person name="Liu Y."/>
        </authorList>
    </citation>
    <scope>NUCLEOTIDE SEQUENCE [LARGE SCALE GENOMIC DNA]</scope>
    <source>
        <strain evidence="5 6">KCTC 32238</strain>
    </source>
</reference>
<dbReference type="SMART" id="SM00342">
    <property type="entry name" value="HTH_ARAC"/>
    <property type="match status" value="1"/>
</dbReference>
<dbReference type="EMBL" id="JAGQDG010000001">
    <property type="protein sequence ID" value="MBQ0934312.1"/>
    <property type="molecule type" value="Genomic_DNA"/>
</dbReference>
<dbReference type="PANTHER" id="PTHR47894:SF1">
    <property type="entry name" value="HTH-TYPE TRANSCRIPTIONAL REGULATOR VQSM"/>
    <property type="match status" value="1"/>
</dbReference>
<sequence length="344" mass="36614">MHTPAPEPTTAPVPAIYARLLRMLLQHADVDGDQVLAAAGLDWPSLLQREAGLTLATVSRLVEAAVAATGRPWLGLDLGGQAPISAHGPMGYAAVTAPTLGHALMVLGRYAALRNDTLMWQAQAGPQGLRLQATELLPWGAARGVMADTMAAAMLRIVEAAVGHLPVGLVVDLPGPRPPWAAQYERFAPVRWRFEQPALAVEAPSTTLALPVLGADAAAHAAATQACEQALAQHTPPSMSQQVAAHLARVEHGRYPSLVDMAGLLGISPRTLMRRLAAEATSFQTLLDQARQAQALWMLQHTQWTVDEIAARLGYADTSNFSRTVRRWWGQTPSGLRANPPTGG</sequence>
<name>A0ABS5DT45_9BURK</name>
<dbReference type="Gene3D" id="1.10.10.60">
    <property type="entry name" value="Homeodomain-like"/>
    <property type="match status" value="1"/>
</dbReference>
<protein>
    <submittedName>
        <fullName evidence="5">AraC family transcriptional regulator</fullName>
    </submittedName>
</protein>
<dbReference type="Proteomes" id="UP000672097">
    <property type="component" value="Unassembled WGS sequence"/>
</dbReference>
<evidence type="ECO:0000313" key="5">
    <source>
        <dbReference type="EMBL" id="MBQ0934312.1"/>
    </source>
</evidence>
<evidence type="ECO:0000259" key="4">
    <source>
        <dbReference type="PROSITE" id="PS01124"/>
    </source>
</evidence>
<feature type="domain" description="HTH araC/xylS-type" evidence="4">
    <location>
        <begin position="237"/>
        <end position="339"/>
    </location>
</feature>
<evidence type="ECO:0000256" key="2">
    <source>
        <dbReference type="ARBA" id="ARBA00023125"/>
    </source>
</evidence>
<dbReference type="SUPFAM" id="SSF46689">
    <property type="entry name" value="Homeodomain-like"/>
    <property type="match status" value="1"/>
</dbReference>
<evidence type="ECO:0000313" key="6">
    <source>
        <dbReference type="Proteomes" id="UP000672097"/>
    </source>
</evidence>
<gene>
    <name evidence="5" type="ORF">KAK11_03150</name>
</gene>
<evidence type="ECO:0000256" key="1">
    <source>
        <dbReference type="ARBA" id="ARBA00023015"/>
    </source>
</evidence>
<keyword evidence="3" id="KW-0804">Transcription</keyword>
<dbReference type="RefSeq" id="WP_210806040.1">
    <property type="nucleotide sequence ID" value="NZ_JAGQDG010000001.1"/>
</dbReference>
<proteinExistence type="predicted"/>
<keyword evidence="2" id="KW-0238">DNA-binding</keyword>
<evidence type="ECO:0000256" key="3">
    <source>
        <dbReference type="ARBA" id="ARBA00023163"/>
    </source>
</evidence>
<dbReference type="InterPro" id="IPR018060">
    <property type="entry name" value="HTH_AraC"/>
</dbReference>
<accession>A0ABS5DT45</accession>
<organism evidence="5 6">
    <name type="scientific">Ideonella paludis</name>
    <dbReference type="NCBI Taxonomy" id="1233411"/>
    <lineage>
        <taxon>Bacteria</taxon>
        <taxon>Pseudomonadati</taxon>
        <taxon>Pseudomonadota</taxon>
        <taxon>Betaproteobacteria</taxon>
        <taxon>Burkholderiales</taxon>
        <taxon>Sphaerotilaceae</taxon>
        <taxon>Ideonella</taxon>
    </lineage>
</organism>
<keyword evidence="6" id="KW-1185">Reference proteome</keyword>
<dbReference type="PANTHER" id="PTHR47894">
    <property type="entry name" value="HTH-TYPE TRANSCRIPTIONAL REGULATOR GADX"/>
    <property type="match status" value="1"/>
</dbReference>
<dbReference type="PROSITE" id="PS01124">
    <property type="entry name" value="HTH_ARAC_FAMILY_2"/>
    <property type="match status" value="1"/>
</dbReference>